<keyword evidence="2" id="KW-1185">Reference proteome</keyword>
<accession>A0ABQ5WZ64</accession>
<proteinExistence type="predicted"/>
<evidence type="ECO:0000313" key="2">
    <source>
        <dbReference type="Proteomes" id="UP001156672"/>
    </source>
</evidence>
<dbReference type="Proteomes" id="UP001156672">
    <property type="component" value="Unassembled WGS sequence"/>
</dbReference>
<sequence>MTGGMGCDGAVTFIWVTFPAGLKVGKVGRTRCEDADPVLDVEEVPVAFWVPTLWAMTQDGRKVARQKAAWRWTRDKPLIPWKSRLASQR</sequence>
<name>A0ABQ5WZ64_9PROT</name>
<gene>
    <name evidence="1" type="ORF">GCM10007866_12150</name>
</gene>
<protein>
    <submittedName>
        <fullName evidence="1">Uncharacterized protein</fullName>
    </submittedName>
</protein>
<reference evidence="2" key="1">
    <citation type="journal article" date="2019" name="Int. J. Syst. Evol. Microbiol.">
        <title>The Global Catalogue of Microorganisms (GCM) 10K type strain sequencing project: providing services to taxonomists for standard genome sequencing and annotation.</title>
        <authorList>
            <consortium name="The Broad Institute Genomics Platform"/>
            <consortium name="The Broad Institute Genome Sequencing Center for Infectious Disease"/>
            <person name="Wu L."/>
            <person name="Ma J."/>
        </authorList>
    </citation>
    <scope>NUCLEOTIDE SEQUENCE [LARGE SCALE GENOMIC DNA]</scope>
    <source>
        <strain evidence="2">NBRC 3250</strain>
    </source>
</reference>
<comment type="caution">
    <text evidence="1">The sequence shown here is derived from an EMBL/GenBank/DDBJ whole genome shotgun (WGS) entry which is preliminary data.</text>
</comment>
<evidence type="ECO:0000313" key="1">
    <source>
        <dbReference type="EMBL" id="GLQ68764.1"/>
    </source>
</evidence>
<organism evidence="1 2">
    <name type="scientific">Gluconobacter albidus</name>
    <dbReference type="NCBI Taxonomy" id="318683"/>
    <lineage>
        <taxon>Bacteria</taxon>
        <taxon>Pseudomonadati</taxon>
        <taxon>Pseudomonadota</taxon>
        <taxon>Alphaproteobacteria</taxon>
        <taxon>Acetobacterales</taxon>
        <taxon>Acetobacteraceae</taxon>
        <taxon>Gluconobacter</taxon>
    </lineage>
</organism>
<dbReference type="EMBL" id="BSNW01000009">
    <property type="protein sequence ID" value="GLQ68764.1"/>
    <property type="molecule type" value="Genomic_DNA"/>
</dbReference>